<proteinExistence type="predicted"/>
<organism evidence="3 4">
    <name type="scientific">Candidatus Avitreponema avistercoris</name>
    <dbReference type="NCBI Taxonomy" id="2840705"/>
    <lineage>
        <taxon>Bacteria</taxon>
        <taxon>Pseudomonadati</taxon>
        <taxon>Spirochaetota</taxon>
        <taxon>Spirochaetia</taxon>
        <taxon>Spirochaetales</taxon>
        <taxon>Candidatus Avitreponema</taxon>
    </lineage>
</organism>
<accession>A0A9D9ENB1</accession>
<evidence type="ECO:0000313" key="4">
    <source>
        <dbReference type="Proteomes" id="UP000823616"/>
    </source>
</evidence>
<comment type="caution">
    <text evidence="3">The sequence shown here is derived from an EMBL/GenBank/DDBJ whole genome shotgun (WGS) entry which is preliminary data.</text>
</comment>
<keyword evidence="1" id="KW-0472">Membrane</keyword>
<reference evidence="3" key="2">
    <citation type="journal article" date="2021" name="PeerJ">
        <title>Extensive microbial diversity within the chicken gut microbiome revealed by metagenomics and culture.</title>
        <authorList>
            <person name="Gilroy R."/>
            <person name="Ravi A."/>
            <person name="Getino M."/>
            <person name="Pursley I."/>
            <person name="Horton D.L."/>
            <person name="Alikhan N.F."/>
            <person name="Baker D."/>
            <person name="Gharbi K."/>
            <person name="Hall N."/>
            <person name="Watson M."/>
            <person name="Adriaenssens E.M."/>
            <person name="Foster-Nyarko E."/>
            <person name="Jarju S."/>
            <person name="Secka A."/>
            <person name="Antonio M."/>
            <person name="Oren A."/>
            <person name="Chaudhuri R.R."/>
            <person name="La Ragione R."/>
            <person name="Hildebrand F."/>
            <person name="Pallen M.J."/>
        </authorList>
    </citation>
    <scope>NUCLEOTIDE SEQUENCE</scope>
    <source>
        <strain evidence="3">B3-4054</strain>
    </source>
</reference>
<evidence type="ECO:0000256" key="1">
    <source>
        <dbReference type="SAM" id="Phobius"/>
    </source>
</evidence>
<reference evidence="3" key="1">
    <citation type="submission" date="2020-10" db="EMBL/GenBank/DDBJ databases">
        <authorList>
            <person name="Gilroy R."/>
        </authorList>
    </citation>
    <scope>NUCLEOTIDE SEQUENCE</scope>
    <source>
        <strain evidence="3">B3-4054</strain>
    </source>
</reference>
<feature type="chain" id="PRO_5038504407" description="Oxygen tolerance" evidence="2">
    <location>
        <begin position="21"/>
        <end position="318"/>
    </location>
</feature>
<evidence type="ECO:0008006" key="5">
    <source>
        <dbReference type="Google" id="ProtNLM"/>
    </source>
</evidence>
<protein>
    <recommendedName>
        <fullName evidence="5">Oxygen tolerance</fullName>
    </recommendedName>
</protein>
<keyword evidence="2" id="KW-0732">Signal</keyword>
<keyword evidence="1" id="KW-0812">Transmembrane</keyword>
<gene>
    <name evidence="3" type="ORF">IAA96_01285</name>
</gene>
<dbReference type="Proteomes" id="UP000823616">
    <property type="component" value="Unassembled WGS sequence"/>
</dbReference>
<name>A0A9D9ENB1_9SPIR</name>
<evidence type="ECO:0000313" key="3">
    <source>
        <dbReference type="EMBL" id="MBO8449720.1"/>
    </source>
</evidence>
<dbReference type="AlphaFoldDB" id="A0A9D9ENB1"/>
<feature type="transmembrane region" description="Helical" evidence="1">
    <location>
        <begin position="150"/>
        <end position="170"/>
    </location>
</feature>
<sequence length="318" mass="35430">MRLRVCALFPALWFPFFCFGQQPEGSLVPREIFVGDTGIFTYAEKNLPASFPAEPGGTEIPVEQVYGSQDAVTVRKIRILPAEEENVRLCEVTFVPWETGEVRLPGFFLDPEGRIRSSEVRIPVASLSERLGIQTLSADRPPMLAPGTLYLLYAFLFGFAGISVAAFRIARRLLRKPQRRDGRLPVGKLRREFAGRRKKLERDIRRLEPSVWYGNYSAAVRLFFCRVTGCGKWAAASARELETLLVRWQDPDADSRDASLAQAAGAMQKLLFKVEEIRFSGRPSAGPDLRKESLDAFARLIAAVLAACPLPADEGAPQ</sequence>
<keyword evidence="1" id="KW-1133">Transmembrane helix</keyword>
<evidence type="ECO:0000256" key="2">
    <source>
        <dbReference type="SAM" id="SignalP"/>
    </source>
</evidence>
<dbReference type="EMBL" id="JADIMS010000020">
    <property type="protein sequence ID" value="MBO8449720.1"/>
    <property type="molecule type" value="Genomic_DNA"/>
</dbReference>
<feature type="signal peptide" evidence="2">
    <location>
        <begin position="1"/>
        <end position="20"/>
    </location>
</feature>